<dbReference type="GO" id="GO:0006508">
    <property type="term" value="P:proteolysis"/>
    <property type="evidence" value="ECO:0007669"/>
    <property type="project" value="UniProtKB-KW"/>
</dbReference>
<feature type="domain" description="EGF-like" evidence="10">
    <location>
        <begin position="279"/>
        <end position="312"/>
    </location>
</feature>
<dbReference type="PROSITE" id="PS01186">
    <property type="entry name" value="EGF_2"/>
    <property type="match status" value="1"/>
</dbReference>
<evidence type="ECO:0000256" key="7">
    <source>
        <dbReference type="PROSITE-ProRule" id="PRU00076"/>
    </source>
</evidence>
<dbReference type="AlphaFoldDB" id="A0A6A4W948"/>
<dbReference type="Gene3D" id="3.40.390.10">
    <property type="entry name" value="Collagenase (Catalytic Domain)"/>
    <property type="match status" value="1"/>
</dbReference>
<evidence type="ECO:0000259" key="10">
    <source>
        <dbReference type="PROSITE" id="PS50026"/>
    </source>
</evidence>
<feature type="compositionally biased region" description="Basic and acidic residues" evidence="8">
    <location>
        <begin position="548"/>
        <end position="564"/>
    </location>
</feature>
<evidence type="ECO:0000256" key="9">
    <source>
        <dbReference type="SAM" id="Phobius"/>
    </source>
</evidence>
<keyword evidence="7" id="KW-0245">EGF-like domain</keyword>
<feature type="compositionally biased region" description="Polar residues" evidence="8">
    <location>
        <begin position="714"/>
        <end position="724"/>
    </location>
</feature>
<feature type="compositionally biased region" description="Polar residues" evidence="8">
    <location>
        <begin position="565"/>
        <end position="579"/>
    </location>
</feature>
<keyword evidence="9" id="KW-1133">Transmembrane helix</keyword>
<dbReference type="GO" id="GO:0046872">
    <property type="term" value="F:metal ion binding"/>
    <property type="evidence" value="ECO:0007669"/>
    <property type="project" value="UniProtKB-KW"/>
</dbReference>
<gene>
    <name evidence="11" type="primary">SPAN_7</name>
    <name evidence="11" type="ORF">FJT64_004185</name>
</gene>
<feature type="transmembrane region" description="Helical" evidence="9">
    <location>
        <begin position="383"/>
        <end position="404"/>
    </location>
</feature>
<evidence type="ECO:0000256" key="2">
    <source>
        <dbReference type="ARBA" id="ARBA00022670"/>
    </source>
</evidence>
<keyword evidence="7" id="KW-1015">Disulfide bond</keyword>
<evidence type="ECO:0000256" key="1">
    <source>
        <dbReference type="ARBA" id="ARBA00001947"/>
    </source>
</evidence>
<feature type="compositionally biased region" description="Basic and acidic residues" evidence="8">
    <location>
        <begin position="580"/>
        <end position="589"/>
    </location>
</feature>
<keyword evidence="5" id="KW-0862">Zinc</keyword>
<evidence type="ECO:0000256" key="3">
    <source>
        <dbReference type="ARBA" id="ARBA00022723"/>
    </source>
</evidence>
<feature type="compositionally biased region" description="Acidic residues" evidence="8">
    <location>
        <begin position="670"/>
        <end position="680"/>
    </location>
</feature>
<feature type="region of interest" description="Disordered" evidence="8">
    <location>
        <begin position="480"/>
        <end position="724"/>
    </location>
</feature>
<evidence type="ECO:0000256" key="4">
    <source>
        <dbReference type="ARBA" id="ARBA00022801"/>
    </source>
</evidence>
<name>A0A6A4W948_AMPAM</name>
<evidence type="ECO:0000256" key="8">
    <source>
        <dbReference type="SAM" id="MobiDB-lite"/>
    </source>
</evidence>
<organism evidence="11 12">
    <name type="scientific">Amphibalanus amphitrite</name>
    <name type="common">Striped barnacle</name>
    <name type="synonym">Balanus amphitrite</name>
    <dbReference type="NCBI Taxonomy" id="1232801"/>
    <lineage>
        <taxon>Eukaryota</taxon>
        <taxon>Metazoa</taxon>
        <taxon>Ecdysozoa</taxon>
        <taxon>Arthropoda</taxon>
        <taxon>Crustacea</taxon>
        <taxon>Multicrustacea</taxon>
        <taxon>Cirripedia</taxon>
        <taxon>Thoracica</taxon>
        <taxon>Thoracicalcarea</taxon>
        <taxon>Balanomorpha</taxon>
        <taxon>Balanoidea</taxon>
        <taxon>Balanidae</taxon>
        <taxon>Amphibalaninae</taxon>
        <taxon>Amphibalanus</taxon>
    </lineage>
</organism>
<dbReference type="PANTHER" id="PTHR10127">
    <property type="entry name" value="DISCOIDIN, CUB, EGF, LAMININ , AND ZINC METALLOPROTEASE DOMAIN CONTAINING"/>
    <property type="match status" value="1"/>
</dbReference>
<comment type="caution">
    <text evidence="7">Lacks conserved residue(s) required for the propagation of feature annotation.</text>
</comment>
<keyword evidence="9" id="KW-0812">Transmembrane</keyword>
<keyword evidence="2" id="KW-0645">Protease</keyword>
<dbReference type="InterPro" id="IPR000742">
    <property type="entry name" value="EGF"/>
</dbReference>
<proteinExistence type="predicted"/>
<dbReference type="SUPFAM" id="SSF55486">
    <property type="entry name" value="Metalloproteases ('zincins'), catalytic domain"/>
    <property type="match status" value="1"/>
</dbReference>
<keyword evidence="6" id="KW-0482">Metalloprotease</keyword>
<keyword evidence="3" id="KW-0479">Metal-binding</keyword>
<accession>A0A6A4W948</accession>
<feature type="compositionally biased region" description="Polar residues" evidence="8">
    <location>
        <begin position="533"/>
        <end position="545"/>
    </location>
</feature>
<keyword evidence="4" id="KW-0378">Hydrolase</keyword>
<reference evidence="11 12" key="1">
    <citation type="submission" date="2019-07" db="EMBL/GenBank/DDBJ databases">
        <title>Draft genome assembly of a fouling barnacle, Amphibalanus amphitrite (Darwin, 1854): The first reference genome for Thecostraca.</title>
        <authorList>
            <person name="Kim W."/>
        </authorList>
    </citation>
    <scope>NUCLEOTIDE SEQUENCE [LARGE SCALE GENOMIC DNA]</scope>
    <source>
        <strain evidence="11">SNU_AA5</strain>
        <tissue evidence="11">Soma without cirri and trophi</tissue>
    </source>
</reference>
<dbReference type="PROSITE" id="PS00022">
    <property type="entry name" value="EGF_1"/>
    <property type="match status" value="1"/>
</dbReference>
<evidence type="ECO:0000256" key="6">
    <source>
        <dbReference type="ARBA" id="ARBA00023049"/>
    </source>
</evidence>
<keyword evidence="12" id="KW-1185">Reference proteome</keyword>
<dbReference type="Proteomes" id="UP000440578">
    <property type="component" value="Unassembled WGS sequence"/>
</dbReference>
<feature type="disulfide bond" evidence="7">
    <location>
        <begin position="302"/>
        <end position="311"/>
    </location>
</feature>
<dbReference type="GO" id="GO:0004222">
    <property type="term" value="F:metalloendopeptidase activity"/>
    <property type="evidence" value="ECO:0007669"/>
    <property type="project" value="InterPro"/>
</dbReference>
<dbReference type="PANTHER" id="PTHR10127:SF780">
    <property type="entry name" value="METALLOENDOPEPTIDASE"/>
    <property type="match status" value="1"/>
</dbReference>
<comment type="caution">
    <text evidence="11">The sequence shown here is derived from an EMBL/GenBank/DDBJ whole genome shotgun (WGS) entry which is preliminary data.</text>
</comment>
<comment type="cofactor">
    <cofactor evidence="1">
        <name>Zn(2+)</name>
        <dbReference type="ChEBI" id="CHEBI:29105"/>
    </cofactor>
</comment>
<dbReference type="PROSITE" id="PS50026">
    <property type="entry name" value="EGF_3"/>
    <property type="match status" value="1"/>
</dbReference>
<dbReference type="InterPro" id="IPR024079">
    <property type="entry name" value="MetalloPept_cat_dom_sf"/>
</dbReference>
<evidence type="ECO:0000313" key="11">
    <source>
        <dbReference type="EMBL" id="KAF0298461.1"/>
    </source>
</evidence>
<dbReference type="InterPro" id="IPR001506">
    <property type="entry name" value="Peptidase_M12A"/>
</dbReference>
<evidence type="ECO:0000256" key="5">
    <source>
        <dbReference type="ARBA" id="ARBA00022833"/>
    </source>
</evidence>
<sequence length="724" mass="79880">MHSYIIYNKLASLYVCFAMLHITLHNETEIINAMLQNIEQPNGWNFTKGNSFRDEVNNFQIYRNNEEKEVKIFDMILPQRDEEILLWQKAGNYVAIPYTLEPSLSAAQRRAIPDVLRSIEVGTCIRFTAQPGPCDRGGASGGGAKLCFRSGPERAAHLGRRPGGPQAVTLAPEDGPYWVLHLVGHVLGLPHPHTCLRPQQDAQNTTRKGCRSRQCPWRQFDPGSALHLTPEELGLWAPPHTTRLSSASALLALWRTRRAARPSHWDLLALHELYRCWEGRPRCPPRPCRHGGFADLRCRCICPPGFSGDDCSVGIGPAQDCVRYVEVEEDLNLSPIGLPAQGAAGPADQCVVRVRTSSQRLRVLHYGKGQMRSAVGAVPSMNLLILPPILFALMGFNFLVVFVIKKYWEYRYGTAGIYRGTERADWMDQDEEEPEDYQIKVEYSNSFDAIKPGWEGMTRETSVPQAEMTDLELFRTMYGVPARPQPDDTEQEPTPPARAQVPAEGEGPTERDRAGSPTPGKQESLTVPAEASTGVSGKKSLTNTGKPDISKSNDKRPASVDKVKTASSVHANLGQTTDIEASHSLEGKMSDGYLKPLDPLSKTRKRVSFSDDIGEPLSVHADLPTEKKGEKPQTSTASKKPSEPKVATDVCIAVPFSGDAQPQSTTANDSDSDDDSDESSCCDTSSSSSYHEDDDDLKKPEPGLLQGLTRCFQRKTNNDSSEIQ</sequence>
<dbReference type="EMBL" id="VIIS01001432">
    <property type="protein sequence ID" value="KAF0298461.1"/>
    <property type="molecule type" value="Genomic_DNA"/>
</dbReference>
<evidence type="ECO:0000313" key="12">
    <source>
        <dbReference type="Proteomes" id="UP000440578"/>
    </source>
</evidence>
<keyword evidence="9" id="KW-0472">Membrane</keyword>
<protein>
    <submittedName>
        <fullName evidence="11">Protein SpAN</fullName>
    </submittedName>
</protein>
<dbReference type="Pfam" id="PF01400">
    <property type="entry name" value="Astacin"/>
    <property type="match status" value="1"/>
</dbReference>